<keyword evidence="3" id="KW-0731">Sigma factor</keyword>
<evidence type="ECO:0000256" key="3">
    <source>
        <dbReference type="ARBA" id="ARBA00023082"/>
    </source>
</evidence>
<comment type="similarity">
    <text evidence="1">Belongs to the sigma-70 factor family. ECF subfamily.</text>
</comment>
<feature type="domain" description="RNA polymerase sigma factor 70 region 4 type 2" evidence="6">
    <location>
        <begin position="110"/>
        <end position="160"/>
    </location>
</feature>
<organism evidence="7 8">
    <name type="scientific">Robertmurraya mangrovi</name>
    <dbReference type="NCBI Taxonomy" id="3098077"/>
    <lineage>
        <taxon>Bacteria</taxon>
        <taxon>Bacillati</taxon>
        <taxon>Bacillota</taxon>
        <taxon>Bacilli</taxon>
        <taxon>Bacillales</taxon>
        <taxon>Bacillaceae</taxon>
        <taxon>Robertmurraya</taxon>
    </lineage>
</organism>
<evidence type="ECO:0000259" key="5">
    <source>
        <dbReference type="Pfam" id="PF04542"/>
    </source>
</evidence>
<evidence type="ECO:0000313" key="7">
    <source>
        <dbReference type="EMBL" id="MDZ5474603.1"/>
    </source>
</evidence>
<dbReference type="InterPro" id="IPR036388">
    <property type="entry name" value="WH-like_DNA-bd_sf"/>
</dbReference>
<dbReference type="SUPFAM" id="SSF88946">
    <property type="entry name" value="Sigma2 domain of RNA polymerase sigma factors"/>
    <property type="match status" value="1"/>
</dbReference>
<name>A0ABU5J5C2_9BACI</name>
<dbReference type="Pfam" id="PF08281">
    <property type="entry name" value="Sigma70_r4_2"/>
    <property type="match status" value="1"/>
</dbReference>
<dbReference type="EMBL" id="JAXOFX010000029">
    <property type="protein sequence ID" value="MDZ5474603.1"/>
    <property type="molecule type" value="Genomic_DNA"/>
</dbReference>
<dbReference type="InterPro" id="IPR039425">
    <property type="entry name" value="RNA_pol_sigma-70-like"/>
</dbReference>
<dbReference type="Gene3D" id="1.10.1740.10">
    <property type="match status" value="1"/>
</dbReference>
<keyword evidence="8" id="KW-1185">Reference proteome</keyword>
<dbReference type="InterPro" id="IPR014284">
    <property type="entry name" value="RNA_pol_sigma-70_dom"/>
</dbReference>
<comment type="caution">
    <text evidence="7">The sequence shown here is derived from an EMBL/GenBank/DDBJ whole genome shotgun (WGS) entry which is preliminary data.</text>
</comment>
<accession>A0ABU5J5C2</accession>
<dbReference type="Gene3D" id="1.10.10.10">
    <property type="entry name" value="Winged helix-like DNA-binding domain superfamily/Winged helix DNA-binding domain"/>
    <property type="match status" value="1"/>
</dbReference>
<dbReference type="Pfam" id="PF04542">
    <property type="entry name" value="Sigma70_r2"/>
    <property type="match status" value="1"/>
</dbReference>
<evidence type="ECO:0000256" key="4">
    <source>
        <dbReference type="ARBA" id="ARBA00023163"/>
    </source>
</evidence>
<dbReference type="NCBIfam" id="TIGR02937">
    <property type="entry name" value="sigma70-ECF"/>
    <property type="match status" value="1"/>
</dbReference>
<dbReference type="Proteomes" id="UP001290455">
    <property type="component" value="Unassembled WGS sequence"/>
</dbReference>
<evidence type="ECO:0000256" key="2">
    <source>
        <dbReference type="ARBA" id="ARBA00023015"/>
    </source>
</evidence>
<dbReference type="InterPro" id="IPR013249">
    <property type="entry name" value="RNA_pol_sigma70_r4_t2"/>
</dbReference>
<dbReference type="InterPro" id="IPR007627">
    <property type="entry name" value="RNA_pol_sigma70_r2"/>
</dbReference>
<keyword evidence="2" id="KW-0805">Transcription regulation</keyword>
<evidence type="ECO:0000256" key="1">
    <source>
        <dbReference type="ARBA" id="ARBA00010641"/>
    </source>
</evidence>
<gene>
    <name evidence="7" type="ORF">SM124_23335</name>
</gene>
<protein>
    <submittedName>
        <fullName evidence="7">Sigma-70 family RNA polymerase sigma factor</fullName>
    </submittedName>
</protein>
<sequence length="173" mass="19983">MFDLLDVTSARKGNKEAFIRIIEASESTMYRIAKSIVKSDEDCADAIQETILKAYTSIESLKEPKFFKTWLIRILINVCNQILRSKQKVIPLEGWKEPVTQTGSYDEIEVNEVVNSLNEETRMLVILYYFEDLSVKQIAQTLEIPEGTVKSRLSRARNELSRLFQYEGKKLLP</sequence>
<proteinExistence type="inferred from homology"/>
<dbReference type="PANTHER" id="PTHR43133:SF51">
    <property type="entry name" value="RNA POLYMERASE SIGMA FACTOR"/>
    <property type="match status" value="1"/>
</dbReference>
<dbReference type="SUPFAM" id="SSF88659">
    <property type="entry name" value="Sigma3 and sigma4 domains of RNA polymerase sigma factors"/>
    <property type="match status" value="1"/>
</dbReference>
<dbReference type="InterPro" id="IPR013325">
    <property type="entry name" value="RNA_pol_sigma_r2"/>
</dbReference>
<keyword evidence="4" id="KW-0804">Transcription</keyword>
<feature type="domain" description="RNA polymerase sigma-70 region 2" evidence="5">
    <location>
        <begin position="22"/>
        <end position="88"/>
    </location>
</feature>
<reference evidence="7 8" key="1">
    <citation type="submission" date="2023-11" db="EMBL/GenBank/DDBJ databases">
        <title>Bacillus jintuensis, isolated from a mudflat on the Beibu Gulf coast.</title>
        <authorList>
            <person name="Li M."/>
        </authorList>
    </citation>
    <scope>NUCLEOTIDE SEQUENCE [LARGE SCALE GENOMIC DNA]</scope>
    <source>
        <strain evidence="7 8">31A1R</strain>
    </source>
</reference>
<evidence type="ECO:0000259" key="6">
    <source>
        <dbReference type="Pfam" id="PF08281"/>
    </source>
</evidence>
<dbReference type="InterPro" id="IPR013324">
    <property type="entry name" value="RNA_pol_sigma_r3/r4-like"/>
</dbReference>
<dbReference type="CDD" id="cd06171">
    <property type="entry name" value="Sigma70_r4"/>
    <property type="match status" value="1"/>
</dbReference>
<dbReference type="RefSeq" id="WP_322448882.1">
    <property type="nucleotide sequence ID" value="NZ_JAXOFX010000029.1"/>
</dbReference>
<dbReference type="PANTHER" id="PTHR43133">
    <property type="entry name" value="RNA POLYMERASE ECF-TYPE SIGMA FACTO"/>
    <property type="match status" value="1"/>
</dbReference>
<evidence type="ECO:0000313" key="8">
    <source>
        <dbReference type="Proteomes" id="UP001290455"/>
    </source>
</evidence>